<dbReference type="Proteomes" id="UP000585474">
    <property type="component" value="Unassembled WGS sequence"/>
</dbReference>
<evidence type="ECO:0000313" key="10">
    <source>
        <dbReference type="EMBL" id="GFZ16850.1"/>
    </source>
</evidence>
<keyword evidence="3" id="KW-0812">Transmembrane</keyword>
<keyword evidence="11" id="KW-1185">Reference proteome</keyword>
<comment type="caution">
    <text evidence="10">The sequence shown here is derived from an EMBL/GenBank/DDBJ whole genome shotgun (WGS) entry which is preliminary data.</text>
</comment>
<evidence type="ECO:0000256" key="5">
    <source>
        <dbReference type="ARBA" id="ARBA00022989"/>
    </source>
</evidence>
<sequence length="424" mass="47760">MLLQILRVTNSVTVSQTASTSTSLIFNAESSSKFTTIEVRRSHLESKISRWDEELIGGELVLEEFHEDEDNRTNSLEESDLANKIVYRWDEGNGNLLEWIIVVQVYKQFVVVVVGMIVGEVPSEEFGEVALTVWRLCKPVEEAEKNLPSYCQCLDPGMGAIRRKFAIQVTLCPPLCLKIVADRCPFAKFRRGYSTELAIERQLGRSQSGQKERGPDSSSDLADPSSWVSVSRKPNAEGGDGVFPLHLPAGTPARPKRVVPKEVRAMQGSHPNLSCRNLTKWWWRIFLRTTNRRFFLGSSSETRPNLVGNALPTVNRRRGLWLCKICLETDLTRLDLARLASDKARVDCSLFGLTDLRSGQNGIVWPCQCSDRPRVVRRWRVPTGITVDKYVEFFYDELAKATDDFSIANKIGQGGLGAVYYPEL</sequence>
<feature type="domain" description="DExH14 plug" evidence="9">
    <location>
        <begin position="79"/>
        <end position="146"/>
    </location>
</feature>
<dbReference type="EMBL" id="BJWL01000026">
    <property type="protein sequence ID" value="GFZ16850.1"/>
    <property type="molecule type" value="Genomic_DNA"/>
</dbReference>
<keyword evidence="4" id="KW-0732">Signal</keyword>
<evidence type="ECO:0000256" key="7">
    <source>
        <dbReference type="ARBA" id="ARBA00023157"/>
    </source>
</evidence>
<evidence type="ECO:0000259" key="9">
    <source>
        <dbReference type="Pfam" id="PF24557"/>
    </source>
</evidence>
<dbReference type="Gene3D" id="3.30.200.20">
    <property type="entry name" value="Phosphorylase Kinase, domain 1"/>
    <property type="match status" value="1"/>
</dbReference>
<dbReference type="OrthoDB" id="1741009at2759"/>
<evidence type="ECO:0000256" key="4">
    <source>
        <dbReference type="ARBA" id="ARBA00022729"/>
    </source>
</evidence>
<dbReference type="InterPro" id="IPR056379">
    <property type="entry name" value="DExH14_plug"/>
</dbReference>
<dbReference type="Pfam" id="PF24557">
    <property type="entry name" value="DExH14_plug"/>
    <property type="match status" value="1"/>
</dbReference>
<keyword evidence="2" id="KW-1003">Cell membrane</keyword>
<proteinExistence type="predicted"/>
<reference evidence="10 11" key="1">
    <citation type="submission" date="2019-07" db="EMBL/GenBank/DDBJ databases">
        <title>De Novo Assembly of kiwifruit Actinidia rufa.</title>
        <authorList>
            <person name="Sugita-Konishi S."/>
            <person name="Sato K."/>
            <person name="Mori E."/>
            <person name="Abe Y."/>
            <person name="Kisaki G."/>
            <person name="Hamano K."/>
            <person name="Suezawa K."/>
            <person name="Otani M."/>
            <person name="Fukuda T."/>
            <person name="Manabe T."/>
            <person name="Gomi K."/>
            <person name="Tabuchi M."/>
            <person name="Akimitsu K."/>
            <person name="Kataoka I."/>
        </authorList>
    </citation>
    <scope>NUCLEOTIDE SEQUENCE [LARGE SCALE GENOMIC DNA]</scope>
    <source>
        <strain evidence="11">cv. Fuchu</strain>
    </source>
</reference>
<evidence type="ECO:0000256" key="2">
    <source>
        <dbReference type="ARBA" id="ARBA00022475"/>
    </source>
</evidence>
<keyword evidence="7" id="KW-1015">Disulfide bond</keyword>
<organism evidence="10 11">
    <name type="scientific">Actinidia rufa</name>
    <dbReference type="NCBI Taxonomy" id="165716"/>
    <lineage>
        <taxon>Eukaryota</taxon>
        <taxon>Viridiplantae</taxon>
        <taxon>Streptophyta</taxon>
        <taxon>Embryophyta</taxon>
        <taxon>Tracheophyta</taxon>
        <taxon>Spermatophyta</taxon>
        <taxon>Magnoliopsida</taxon>
        <taxon>eudicotyledons</taxon>
        <taxon>Gunneridae</taxon>
        <taxon>Pentapetalae</taxon>
        <taxon>asterids</taxon>
        <taxon>Ericales</taxon>
        <taxon>Actinidiaceae</taxon>
        <taxon>Actinidia</taxon>
    </lineage>
</organism>
<dbReference type="PANTHER" id="PTHR46204">
    <property type="entry name" value="CHITIN ELICITOR RECEPTOR KINASE 1-RELATED"/>
    <property type="match status" value="1"/>
</dbReference>
<keyword evidence="5" id="KW-1133">Transmembrane helix</keyword>
<keyword evidence="6" id="KW-0472">Membrane</keyword>
<evidence type="ECO:0000256" key="8">
    <source>
        <dbReference type="SAM" id="MobiDB-lite"/>
    </source>
</evidence>
<protein>
    <submittedName>
        <fullName evidence="10">Tubby like protein 10</fullName>
    </submittedName>
</protein>
<evidence type="ECO:0000256" key="3">
    <source>
        <dbReference type="ARBA" id="ARBA00022692"/>
    </source>
</evidence>
<feature type="region of interest" description="Disordered" evidence="8">
    <location>
        <begin position="204"/>
        <end position="231"/>
    </location>
</feature>
<dbReference type="AlphaFoldDB" id="A0A7J0H157"/>
<feature type="compositionally biased region" description="Low complexity" evidence="8">
    <location>
        <begin position="216"/>
        <end position="229"/>
    </location>
</feature>
<name>A0A7J0H157_9ERIC</name>
<evidence type="ECO:0000256" key="1">
    <source>
        <dbReference type="ARBA" id="ARBA00004162"/>
    </source>
</evidence>
<gene>
    <name evidence="10" type="ORF">Acr_26g0001200</name>
</gene>
<evidence type="ECO:0000256" key="6">
    <source>
        <dbReference type="ARBA" id="ARBA00023136"/>
    </source>
</evidence>
<evidence type="ECO:0000313" key="11">
    <source>
        <dbReference type="Proteomes" id="UP000585474"/>
    </source>
</evidence>
<dbReference type="GO" id="GO:0005886">
    <property type="term" value="C:plasma membrane"/>
    <property type="evidence" value="ECO:0007669"/>
    <property type="project" value="UniProtKB-SubCell"/>
</dbReference>
<dbReference type="InterPro" id="IPR044812">
    <property type="entry name" value="CERK1/LYK3-like"/>
</dbReference>
<dbReference type="PANTHER" id="PTHR46204:SF2">
    <property type="entry name" value="CHITIN ELICITOR RECEPTOR KINASE 1"/>
    <property type="match status" value="1"/>
</dbReference>
<dbReference type="GO" id="GO:0019199">
    <property type="term" value="F:transmembrane receptor protein kinase activity"/>
    <property type="evidence" value="ECO:0007669"/>
    <property type="project" value="InterPro"/>
</dbReference>
<comment type="subcellular location">
    <subcellularLocation>
        <location evidence="1">Cell membrane</location>
        <topology evidence="1">Single-pass membrane protein</topology>
    </subcellularLocation>
</comment>
<accession>A0A7J0H157</accession>
<dbReference type="GO" id="GO:0045087">
    <property type="term" value="P:innate immune response"/>
    <property type="evidence" value="ECO:0007669"/>
    <property type="project" value="InterPro"/>
</dbReference>